<dbReference type="InterPro" id="IPR034122">
    <property type="entry name" value="Retropepsin-like_bacterial"/>
</dbReference>
<dbReference type="EMBL" id="LQBQ01000012">
    <property type="protein sequence ID" value="KUJ80865.1"/>
    <property type="molecule type" value="Genomic_DNA"/>
</dbReference>
<evidence type="ECO:0000313" key="3">
    <source>
        <dbReference type="Proteomes" id="UP000053791"/>
    </source>
</evidence>
<dbReference type="STRING" id="1685379.AVO45_07505"/>
<dbReference type="NCBIfam" id="TIGR02281">
    <property type="entry name" value="clan_AA_DTGA"/>
    <property type="match status" value="1"/>
</dbReference>
<dbReference type="OrthoDB" id="7595324at2"/>
<keyword evidence="2" id="KW-0645">Protease</keyword>
<name>A0A0X3TYN2_9RHOB</name>
<evidence type="ECO:0000313" key="2">
    <source>
        <dbReference type="EMBL" id="KUJ80865.1"/>
    </source>
</evidence>
<dbReference type="GO" id="GO:0006508">
    <property type="term" value="P:proteolysis"/>
    <property type="evidence" value="ECO:0007669"/>
    <property type="project" value="UniProtKB-KW"/>
</dbReference>
<feature type="transmembrane region" description="Helical" evidence="1">
    <location>
        <begin position="38"/>
        <end position="55"/>
    </location>
</feature>
<protein>
    <submittedName>
        <fullName evidence="2">Aspartyl protease</fullName>
    </submittedName>
</protein>
<proteinExistence type="predicted"/>
<dbReference type="InterPro" id="IPR011969">
    <property type="entry name" value="Clan_AA_Asp_peptidase_C"/>
</dbReference>
<keyword evidence="1" id="KW-0472">Membrane</keyword>
<dbReference type="Pfam" id="PF13975">
    <property type="entry name" value="gag-asp_proteas"/>
    <property type="match status" value="1"/>
</dbReference>
<dbReference type="Proteomes" id="UP000053791">
    <property type="component" value="Unassembled WGS sequence"/>
</dbReference>
<feature type="transmembrane region" description="Helical" evidence="1">
    <location>
        <begin position="6"/>
        <end position="26"/>
    </location>
</feature>
<dbReference type="SUPFAM" id="SSF50630">
    <property type="entry name" value="Acid proteases"/>
    <property type="match status" value="1"/>
</dbReference>
<dbReference type="AlphaFoldDB" id="A0A0X3TYN2"/>
<dbReference type="RefSeq" id="WP_068346555.1">
    <property type="nucleotide sequence ID" value="NZ_LQBQ01000012.1"/>
</dbReference>
<sequence length="193" mass="21224">MNADDIARMTYLVLLGAAILMWFITHNRQNLNKTLQQALVWVFIFVGVIAVVGLWEDIRSTVSPTARMVVTQDSVQVPRSADGHYYLQLLVDGTPVTFMVDTGASQVVLSDRDAERLGIDTDSLNYFGRAQTANGVVRTAPVKLGTVQLGEFTDSGLTAWVNDGDMEQSLLGMDYLQRFSSVSFADGTLILSR</sequence>
<keyword evidence="1" id="KW-0812">Transmembrane</keyword>
<dbReference type="CDD" id="cd05483">
    <property type="entry name" value="retropepsin_like_bacteria"/>
    <property type="match status" value="1"/>
</dbReference>
<keyword evidence="2" id="KW-0378">Hydrolase</keyword>
<keyword evidence="3" id="KW-1185">Reference proteome</keyword>
<gene>
    <name evidence="2" type="ORF">AVO45_07505</name>
</gene>
<dbReference type="GO" id="GO:0008233">
    <property type="term" value="F:peptidase activity"/>
    <property type="evidence" value="ECO:0007669"/>
    <property type="project" value="UniProtKB-KW"/>
</dbReference>
<organism evidence="2 3">
    <name type="scientific">Ruegeria marisrubri</name>
    <dbReference type="NCBI Taxonomy" id="1685379"/>
    <lineage>
        <taxon>Bacteria</taxon>
        <taxon>Pseudomonadati</taxon>
        <taxon>Pseudomonadota</taxon>
        <taxon>Alphaproteobacteria</taxon>
        <taxon>Rhodobacterales</taxon>
        <taxon>Roseobacteraceae</taxon>
        <taxon>Ruegeria</taxon>
    </lineage>
</organism>
<comment type="caution">
    <text evidence="2">The sequence shown here is derived from an EMBL/GenBank/DDBJ whole genome shotgun (WGS) entry which is preliminary data.</text>
</comment>
<dbReference type="InterPro" id="IPR021109">
    <property type="entry name" value="Peptidase_aspartic_dom_sf"/>
</dbReference>
<keyword evidence="1" id="KW-1133">Transmembrane helix</keyword>
<reference evidence="2 3" key="1">
    <citation type="submission" date="2015-12" db="EMBL/GenBank/DDBJ databases">
        <authorList>
            <person name="Shamseldin A."/>
            <person name="Moawad H."/>
            <person name="Abd El-Rahim W.M."/>
            <person name="Sadowsky M.J."/>
        </authorList>
    </citation>
    <scope>NUCLEOTIDE SEQUENCE [LARGE SCALE GENOMIC DNA]</scope>
    <source>
        <strain evidence="2 3">ZGT118</strain>
    </source>
</reference>
<dbReference type="Gene3D" id="2.40.70.10">
    <property type="entry name" value="Acid Proteases"/>
    <property type="match status" value="1"/>
</dbReference>
<accession>A0A0X3TYN2</accession>
<evidence type="ECO:0000256" key="1">
    <source>
        <dbReference type="SAM" id="Phobius"/>
    </source>
</evidence>